<evidence type="ECO:0000256" key="10">
    <source>
        <dbReference type="ARBA" id="ARBA00049252"/>
    </source>
</evidence>
<protein>
    <recommendedName>
        <fullName evidence="5 14">Cytidine deaminase</fullName>
        <ecNumber evidence="4 14">3.5.4.5</ecNumber>
    </recommendedName>
    <alternativeName>
        <fullName evidence="9 14">Cytidine aminohydrolase</fullName>
    </alternativeName>
</protein>
<dbReference type="InterPro" id="IPR016192">
    <property type="entry name" value="APOBEC/CMP_deaminase_Zn-bd"/>
</dbReference>
<dbReference type="EC" id="3.5.4.5" evidence="4 14"/>
<feature type="binding site" evidence="13">
    <location>
        <position position="59"/>
    </location>
    <ligand>
        <name>Zn(2+)</name>
        <dbReference type="ChEBI" id="CHEBI:29105"/>
        <note>catalytic</note>
    </ligand>
</feature>
<evidence type="ECO:0000313" key="16">
    <source>
        <dbReference type="EMBL" id="PIB23552.1"/>
    </source>
</evidence>
<evidence type="ECO:0000256" key="6">
    <source>
        <dbReference type="ARBA" id="ARBA00022723"/>
    </source>
</evidence>
<evidence type="ECO:0000256" key="13">
    <source>
        <dbReference type="PIRSR" id="PIRSR606262-3"/>
    </source>
</evidence>
<comment type="caution">
    <text evidence="16">The sequence shown here is derived from an EMBL/GenBank/DDBJ whole genome shotgun (WGS) entry which is preliminary data.</text>
</comment>
<dbReference type="AlphaFoldDB" id="A0A2G5K3F4"/>
<evidence type="ECO:0000256" key="5">
    <source>
        <dbReference type="ARBA" id="ARBA00018266"/>
    </source>
</evidence>
<reference evidence="16 17" key="1">
    <citation type="submission" date="2016-08" db="EMBL/GenBank/DDBJ databases">
        <title>Draft genome of Amylibacter sp. strain 4G11.</title>
        <authorList>
            <person name="Wong S.-K."/>
            <person name="Hamasaki K."/>
            <person name="Yoshizawa S."/>
        </authorList>
    </citation>
    <scope>NUCLEOTIDE SEQUENCE [LARGE SCALE GENOMIC DNA]</scope>
    <source>
        <strain evidence="16 17">4G11</strain>
    </source>
</reference>
<keyword evidence="6 13" id="KW-0479">Metal-binding</keyword>
<proteinExistence type="inferred from homology"/>
<feature type="binding site" evidence="13">
    <location>
        <position position="92"/>
    </location>
    <ligand>
        <name>Zn(2+)</name>
        <dbReference type="ChEBI" id="CHEBI:29105"/>
        <note>catalytic</note>
    </ligand>
</feature>
<dbReference type="NCBIfam" id="TIGR01354">
    <property type="entry name" value="cyt_deam_tetra"/>
    <property type="match status" value="1"/>
</dbReference>
<evidence type="ECO:0000256" key="8">
    <source>
        <dbReference type="ARBA" id="ARBA00022833"/>
    </source>
</evidence>
<gene>
    <name evidence="16" type="ORF">BFP76_07930</name>
</gene>
<dbReference type="GO" id="GO:0005829">
    <property type="term" value="C:cytosol"/>
    <property type="evidence" value="ECO:0007669"/>
    <property type="project" value="TreeGrafter"/>
</dbReference>
<accession>A0A2G5K3F4</accession>
<evidence type="ECO:0000313" key="17">
    <source>
        <dbReference type="Proteomes" id="UP000231516"/>
    </source>
</evidence>
<keyword evidence="7 14" id="KW-0378">Hydrolase</keyword>
<comment type="similarity">
    <text evidence="3 14">Belongs to the cytidine and deoxycytidylate deaminase family.</text>
</comment>
<dbReference type="InterPro" id="IPR016193">
    <property type="entry name" value="Cytidine_deaminase-like"/>
</dbReference>
<dbReference type="PROSITE" id="PS00903">
    <property type="entry name" value="CYT_DCMP_DEAMINASES_1"/>
    <property type="match status" value="1"/>
</dbReference>
<organism evidence="16 17">
    <name type="scientific">Paramylibacter kogurei</name>
    <dbReference type="NCBI Taxonomy" id="1889778"/>
    <lineage>
        <taxon>Bacteria</taxon>
        <taxon>Pseudomonadati</taxon>
        <taxon>Pseudomonadota</taxon>
        <taxon>Alphaproteobacteria</taxon>
        <taxon>Rhodobacterales</taxon>
        <taxon>Paracoccaceae</taxon>
        <taxon>Paramylibacter</taxon>
    </lineage>
</organism>
<dbReference type="PANTHER" id="PTHR11644:SF2">
    <property type="entry name" value="CYTIDINE DEAMINASE"/>
    <property type="match status" value="1"/>
</dbReference>
<evidence type="ECO:0000256" key="12">
    <source>
        <dbReference type="PIRSR" id="PIRSR606262-1"/>
    </source>
</evidence>
<evidence type="ECO:0000256" key="9">
    <source>
        <dbReference type="ARBA" id="ARBA00032005"/>
    </source>
</evidence>
<keyword evidence="17" id="KW-1185">Reference proteome</keyword>
<dbReference type="GO" id="GO:0004126">
    <property type="term" value="F:cytidine deaminase activity"/>
    <property type="evidence" value="ECO:0007669"/>
    <property type="project" value="UniProtKB-UniRule"/>
</dbReference>
<comment type="catalytic activity">
    <reaction evidence="11 14">
        <text>cytidine + H2O + H(+) = uridine + NH4(+)</text>
        <dbReference type="Rhea" id="RHEA:16069"/>
        <dbReference type="ChEBI" id="CHEBI:15377"/>
        <dbReference type="ChEBI" id="CHEBI:15378"/>
        <dbReference type="ChEBI" id="CHEBI:16704"/>
        <dbReference type="ChEBI" id="CHEBI:17562"/>
        <dbReference type="ChEBI" id="CHEBI:28938"/>
        <dbReference type="EC" id="3.5.4.5"/>
    </reaction>
</comment>
<dbReference type="EMBL" id="MDGM01000013">
    <property type="protein sequence ID" value="PIB23552.1"/>
    <property type="molecule type" value="Genomic_DNA"/>
</dbReference>
<dbReference type="SUPFAM" id="SSF53927">
    <property type="entry name" value="Cytidine deaminase-like"/>
    <property type="match status" value="1"/>
</dbReference>
<dbReference type="Pfam" id="PF00383">
    <property type="entry name" value="dCMP_cyt_deam_1"/>
    <property type="match status" value="1"/>
</dbReference>
<comment type="function">
    <text evidence="2 14">This enzyme scavenges exogenous and endogenous cytidine and 2'-deoxycytidine for UMP synthesis.</text>
</comment>
<feature type="binding site" evidence="13">
    <location>
        <position position="95"/>
    </location>
    <ligand>
        <name>Zn(2+)</name>
        <dbReference type="ChEBI" id="CHEBI:29105"/>
        <note>catalytic</note>
    </ligand>
</feature>
<evidence type="ECO:0000259" key="15">
    <source>
        <dbReference type="PROSITE" id="PS51747"/>
    </source>
</evidence>
<keyword evidence="8 13" id="KW-0862">Zinc</keyword>
<dbReference type="InterPro" id="IPR006262">
    <property type="entry name" value="Cyt_deam_tetra"/>
</dbReference>
<dbReference type="FunFam" id="3.40.140.10:FF:000008">
    <property type="entry name" value="Cytidine deaminase"/>
    <property type="match status" value="1"/>
</dbReference>
<dbReference type="InterPro" id="IPR050202">
    <property type="entry name" value="Cyt/Deoxycyt_deaminase"/>
</dbReference>
<dbReference type="GO" id="GO:0008270">
    <property type="term" value="F:zinc ion binding"/>
    <property type="evidence" value="ECO:0007669"/>
    <property type="project" value="UniProtKB-UniRule"/>
</dbReference>
<name>A0A2G5K3F4_9RHOB</name>
<evidence type="ECO:0000256" key="2">
    <source>
        <dbReference type="ARBA" id="ARBA00003949"/>
    </source>
</evidence>
<dbReference type="InterPro" id="IPR002125">
    <property type="entry name" value="CMP_dCMP_dom"/>
</dbReference>
<dbReference type="Gene3D" id="3.40.140.10">
    <property type="entry name" value="Cytidine Deaminase, domain 2"/>
    <property type="match status" value="1"/>
</dbReference>
<evidence type="ECO:0000256" key="11">
    <source>
        <dbReference type="ARBA" id="ARBA00049558"/>
    </source>
</evidence>
<dbReference type="PANTHER" id="PTHR11644">
    <property type="entry name" value="CYTIDINE DEAMINASE"/>
    <property type="match status" value="1"/>
</dbReference>
<dbReference type="NCBIfam" id="NF004064">
    <property type="entry name" value="PRK05578.1"/>
    <property type="match status" value="1"/>
</dbReference>
<evidence type="ECO:0000256" key="4">
    <source>
        <dbReference type="ARBA" id="ARBA00012783"/>
    </source>
</evidence>
<sequence length="132" mass="14209">MQKLDDDTIQTLIAAATDVMKNAHVPYSNFRVGAAMLMDNGDVITGCNIENASFGGTICAERSAIAAAVSSGRRDIRAICVTNTTDTRITPCGICRQVIYEFGQEIPVICTNNQGDYDIFTIDALLPNAFVL</sequence>
<feature type="domain" description="CMP/dCMP-type deaminase" evidence="15">
    <location>
        <begin position="7"/>
        <end position="132"/>
    </location>
</feature>
<evidence type="ECO:0000256" key="7">
    <source>
        <dbReference type="ARBA" id="ARBA00022801"/>
    </source>
</evidence>
<dbReference type="OrthoDB" id="9795347at2"/>
<evidence type="ECO:0000256" key="1">
    <source>
        <dbReference type="ARBA" id="ARBA00001947"/>
    </source>
</evidence>
<dbReference type="GO" id="GO:0072527">
    <property type="term" value="P:pyrimidine-containing compound metabolic process"/>
    <property type="evidence" value="ECO:0007669"/>
    <property type="project" value="UniProtKB-ARBA"/>
</dbReference>
<evidence type="ECO:0000256" key="14">
    <source>
        <dbReference type="RuleBase" id="RU364006"/>
    </source>
</evidence>
<evidence type="ECO:0000256" key="3">
    <source>
        <dbReference type="ARBA" id="ARBA00006576"/>
    </source>
</evidence>
<dbReference type="PROSITE" id="PS51747">
    <property type="entry name" value="CYT_DCMP_DEAMINASES_2"/>
    <property type="match status" value="1"/>
</dbReference>
<dbReference type="GO" id="GO:0042802">
    <property type="term" value="F:identical protein binding"/>
    <property type="evidence" value="ECO:0007669"/>
    <property type="project" value="UniProtKB-ARBA"/>
</dbReference>
<comment type="catalytic activity">
    <reaction evidence="10 14">
        <text>2'-deoxycytidine + H2O + H(+) = 2'-deoxyuridine + NH4(+)</text>
        <dbReference type="Rhea" id="RHEA:13433"/>
        <dbReference type="ChEBI" id="CHEBI:15377"/>
        <dbReference type="ChEBI" id="CHEBI:15378"/>
        <dbReference type="ChEBI" id="CHEBI:15698"/>
        <dbReference type="ChEBI" id="CHEBI:16450"/>
        <dbReference type="ChEBI" id="CHEBI:28938"/>
        <dbReference type="EC" id="3.5.4.5"/>
    </reaction>
</comment>
<feature type="active site" description="Proton donor" evidence="12">
    <location>
        <position position="61"/>
    </location>
</feature>
<dbReference type="CDD" id="cd01283">
    <property type="entry name" value="cytidine_deaminase"/>
    <property type="match status" value="1"/>
</dbReference>
<dbReference type="RefSeq" id="WP_099594313.1">
    <property type="nucleotide sequence ID" value="NZ_MDGM01000013.1"/>
</dbReference>
<comment type="cofactor">
    <cofactor evidence="1 13 14">
        <name>Zn(2+)</name>
        <dbReference type="ChEBI" id="CHEBI:29105"/>
    </cofactor>
</comment>
<dbReference type="Proteomes" id="UP000231516">
    <property type="component" value="Unassembled WGS sequence"/>
</dbReference>
<dbReference type="GO" id="GO:0055086">
    <property type="term" value="P:nucleobase-containing small molecule metabolic process"/>
    <property type="evidence" value="ECO:0007669"/>
    <property type="project" value="UniProtKB-ARBA"/>
</dbReference>